<keyword evidence="2" id="KW-0812">Transmembrane</keyword>
<gene>
    <name evidence="3" type="ORF">SNEC2469_LOCUS3369</name>
</gene>
<reference evidence="3" key="1">
    <citation type="submission" date="2021-02" db="EMBL/GenBank/DDBJ databases">
        <authorList>
            <person name="Dougan E. K."/>
            <person name="Rhodes N."/>
            <person name="Thang M."/>
            <person name="Chan C."/>
        </authorList>
    </citation>
    <scope>NUCLEOTIDE SEQUENCE</scope>
</reference>
<comment type="caution">
    <text evidence="3">The sequence shown here is derived from an EMBL/GenBank/DDBJ whole genome shotgun (WGS) entry which is preliminary data.</text>
</comment>
<feature type="transmembrane region" description="Helical" evidence="2">
    <location>
        <begin position="73"/>
        <end position="101"/>
    </location>
</feature>
<feature type="transmembrane region" description="Helical" evidence="2">
    <location>
        <begin position="251"/>
        <end position="268"/>
    </location>
</feature>
<proteinExistence type="predicted"/>
<keyword evidence="2" id="KW-1133">Transmembrane helix</keyword>
<accession>A0A812KQQ3</accession>
<organism evidence="3 4">
    <name type="scientific">Symbiodinium necroappetens</name>
    <dbReference type="NCBI Taxonomy" id="1628268"/>
    <lineage>
        <taxon>Eukaryota</taxon>
        <taxon>Sar</taxon>
        <taxon>Alveolata</taxon>
        <taxon>Dinophyceae</taxon>
        <taxon>Suessiales</taxon>
        <taxon>Symbiodiniaceae</taxon>
        <taxon>Symbiodinium</taxon>
    </lineage>
</organism>
<dbReference type="EMBL" id="CAJNJA010007735">
    <property type="protein sequence ID" value="CAE7228310.1"/>
    <property type="molecule type" value="Genomic_DNA"/>
</dbReference>
<evidence type="ECO:0000256" key="2">
    <source>
        <dbReference type="SAM" id="Phobius"/>
    </source>
</evidence>
<evidence type="ECO:0000256" key="1">
    <source>
        <dbReference type="SAM" id="MobiDB-lite"/>
    </source>
</evidence>
<name>A0A812KQQ3_9DINO</name>
<feature type="transmembrane region" description="Helical" evidence="2">
    <location>
        <begin position="289"/>
        <end position="312"/>
    </location>
</feature>
<dbReference type="AlphaFoldDB" id="A0A812KQQ3"/>
<keyword evidence="4" id="KW-1185">Reference proteome</keyword>
<keyword evidence="2" id="KW-0472">Membrane</keyword>
<evidence type="ECO:0000313" key="4">
    <source>
        <dbReference type="Proteomes" id="UP000601435"/>
    </source>
</evidence>
<dbReference type="Proteomes" id="UP000601435">
    <property type="component" value="Unassembled WGS sequence"/>
</dbReference>
<protein>
    <submittedName>
        <fullName evidence="3">Uncharacterized protein</fullName>
    </submittedName>
</protein>
<feature type="region of interest" description="Disordered" evidence="1">
    <location>
        <begin position="115"/>
        <end position="141"/>
    </location>
</feature>
<feature type="transmembrane region" description="Helical" evidence="2">
    <location>
        <begin position="158"/>
        <end position="179"/>
    </location>
</feature>
<feature type="transmembrane region" description="Helical" evidence="2">
    <location>
        <begin position="33"/>
        <end position="53"/>
    </location>
</feature>
<evidence type="ECO:0000313" key="3">
    <source>
        <dbReference type="EMBL" id="CAE7228310.1"/>
    </source>
</evidence>
<dbReference type="OrthoDB" id="442379at2759"/>
<feature type="non-terminal residue" evidence="3">
    <location>
        <position position="1"/>
    </location>
</feature>
<sequence>MAAFASIGFIEHATTAAIRSAAMKHSRLEGISSLVLLGLLCLAAALGALLLLAKPWETYQTYDDGRTKSVDKWTIDVWMVFLGYSAVFAFGPLALALVLVLQNVLHPWQWEPAETSDVETSSEGTGNFELEGSSGSTSSASATPASTSLCATSRCLRLVVILVFLWACFLFTAAMTPIWNFSMNSYFKSVSKYAMFYWPVGQLPCSILGGSGEANCVGHGLCREISHWLPGFQVGVDACPWFSFKPFPDCALYYGFLTLFVLCGALAHTRPISWMAKRHIAGPRRLPGFLNPFPDGLSLLEAVMVLILALFFA</sequence>